<keyword evidence="12" id="KW-1185">Reference proteome</keyword>
<dbReference type="RefSeq" id="WP_265381872.1">
    <property type="nucleotide sequence ID" value="NZ_CP110615.1"/>
</dbReference>
<evidence type="ECO:0000313" key="11">
    <source>
        <dbReference type="EMBL" id="UZJ23764.1"/>
    </source>
</evidence>
<dbReference type="PANTHER" id="PTHR33991">
    <property type="entry name" value="DNA REPAIR PROTEIN RECO"/>
    <property type="match status" value="1"/>
</dbReference>
<dbReference type="Gene3D" id="1.20.1440.120">
    <property type="entry name" value="Recombination protein O, C-terminal domain"/>
    <property type="match status" value="1"/>
</dbReference>
<evidence type="ECO:0000256" key="1">
    <source>
        <dbReference type="ARBA" id="ARBA00003065"/>
    </source>
</evidence>
<comment type="function">
    <text evidence="1 8">Involved in DNA repair and RecF pathway recombination.</text>
</comment>
<dbReference type="Gene3D" id="2.40.50.140">
    <property type="entry name" value="Nucleic acid-binding proteins"/>
    <property type="match status" value="1"/>
</dbReference>
<accession>A0ABY6NX03</accession>
<dbReference type="InterPro" id="IPR042242">
    <property type="entry name" value="RecO_C"/>
</dbReference>
<protein>
    <recommendedName>
        <fullName evidence="3 8">DNA repair protein RecO</fullName>
    </recommendedName>
    <alternativeName>
        <fullName evidence="7 8">Recombination protein O</fullName>
    </alternativeName>
</protein>
<evidence type="ECO:0000256" key="3">
    <source>
        <dbReference type="ARBA" id="ARBA00021310"/>
    </source>
</evidence>
<dbReference type="SUPFAM" id="SSF50249">
    <property type="entry name" value="Nucleic acid-binding proteins"/>
    <property type="match status" value="1"/>
</dbReference>
<evidence type="ECO:0000256" key="8">
    <source>
        <dbReference type="HAMAP-Rule" id="MF_00201"/>
    </source>
</evidence>
<dbReference type="InterPro" id="IPR037278">
    <property type="entry name" value="ARFGAP/RecO"/>
</dbReference>
<organism evidence="11 12">
    <name type="scientific">Rhodococcus antarcticus</name>
    <dbReference type="NCBI Taxonomy" id="2987751"/>
    <lineage>
        <taxon>Bacteria</taxon>
        <taxon>Bacillati</taxon>
        <taxon>Actinomycetota</taxon>
        <taxon>Actinomycetes</taxon>
        <taxon>Mycobacteriales</taxon>
        <taxon>Nocardiaceae</taxon>
        <taxon>Rhodococcus</taxon>
    </lineage>
</organism>
<evidence type="ECO:0000256" key="9">
    <source>
        <dbReference type="SAM" id="MobiDB-lite"/>
    </source>
</evidence>
<dbReference type="PANTHER" id="PTHR33991:SF1">
    <property type="entry name" value="DNA REPAIR PROTEIN RECO"/>
    <property type="match status" value="1"/>
</dbReference>
<feature type="region of interest" description="Disordered" evidence="9">
    <location>
        <begin position="245"/>
        <end position="282"/>
    </location>
</feature>
<dbReference type="Pfam" id="PF11967">
    <property type="entry name" value="RecO_N"/>
    <property type="match status" value="1"/>
</dbReference>
<evidence type="ECO:0000256" key="7">
    <source>
        <dbReference type="ARBA" id="ARBA00033409"/>
    </source>
</evidence>
<dbReference type="SUPFAM" id="SSF57863">
    <property type="entry name" value="ArfGap/RecO-like zinc finger"/>
    <property type="match status" value="1"/>
</dbReference>
<dbReference type="Proteomes" id="UP001164965">
    <property type="component" value="Chromosome"/>
</dbReference>
<keyword evidence="5 8" id="KW-0233">DNA recombination</keyword>
<dbReference type="Pfam" id="PF02565">
    <property type="entry name" value="RecO_C"/>
    <property type="match status" value="1"/>
</dbReference>
<evidence type="ECO:0000256" key="5">
    <source>
        <dbReference type="ARBA" id="ARBA00023172"/>
    </source>
</evidence>
<evidence type="ECO:0000256" key="6">
    <source>
        <dbReference type="ARBA" id="ARBA00023204"/>
    </source>
</evidence>
<keyword evidence="6 8" id="KW-0234">DNA repair</keyword>
<name>A0ABY6NX03_9NOCA</name>
<dbReference type="InterPro" id="IPR003717">
    <property type="entry name" value="RecO"/>
</dbReference>
<gene>
    <name evidence="8 11" type="primary">recO</name>
    <name evidence="11" type="ORF">RHODO2019_11160</name>
</gene>
<evidence type="ECO:0000313" key="12">
    <source>
        <dbReference type="Proteomes" id="UP001164965"/>
    </source>
</evidence>
<feature type="domain" description="DNA replication/recombination mediator RecO N-terminal" evidence="10">
    <location>
        <begin position="1"/>
        <end position="78"/>
    </location>
</feature>
<reference evidence="11" key="1">
    <citation type="submission" date="2022-10" db="EMBL/GenBank/DDBJ databases">
        <title>Rhodococcus sp.75.</title>
        <authorList>
            <person name="Sun M."/>
        </authorList>
    </citation>
    <scope>NUCLEOTIDE SEQUENCE</scope>
    <source>
        <strain evidence="11">75</strain>
    </source>
</reference>
<proteinExistence type="inferred from homology"/>
<comment type="similarity">
    <text evidence="2 8">Belongs to the RecO family.</text>
</comment>
<dbReference type="InterPro" id="IPR012340">
    <property type="entry name" value="NA-bd_OB-fold"/>
</dbReference>
<evidence type="ECO:0000259" key="10">
    <source>
        <dbReference type="Pfam" id="PF11967"/>
    </source>
</evidence>
<dbReference type="EMBL" id="CP110615">
    <property type="protein sequence ID" value="UZJ23764.1"/>
    <property type="molecule type" value="Genomic_DNA"/>
</dbReference>
<dbReference type="NCBIfam" id="TIGR00613">
    <property type="entry name" value="reco"/>
    <property type="match status" value="1"/>
</dbReference>
<sequence length="282" mass="30381">MRLYRDHAVVLRLHKLGEADRIVTLLTREHGLVRAVAKGVRRTRSKFGARLEPFAHVDVQLYPGRNLDIVTQVVTADAFGADLVADYGRYTTACAVLETAERLAGEERSPVPRLHLLTVGALRALAAGQRDPQLVLDAFLLRAMTFAGYAPALAECARCGAPGPHRGFHVAGGGVVCVHCRPAGSTTPAPEVVPLLLALLEGRWSDTEDASAQVRAQASGLVAAHLQWHLERSLRTLPLVERNAPEVFPTREAREAPADPGPDEPLGQDGDRDLTPTPVPHG</sequence>
<evidence type="ECO:0000256" key="2">
    <source>
        <dbReference type="ARBA" id="ARBA00007452"/>
    </source>
</evidence>
<dbReference type="InterPro" id="IPR022572">
    <property type="entry name" value="DNA_rep/recomb_RecO_N"/>
</dbReference>
<evidence type="ECO:0000256" key="4">
    <source>
        <dbReference type="ARBA" id="ARBA00022763"/>
    </source>
</evidence>
<keyword evidence="4 8" id="KW-0227">DNA damage</keyword>
<dbReference type="HAMAP" id="MF_00201">
    <property type="entry name" value="RecO"/>
    <property type="match status" value="1"/>
</dbReference>